<dbReference type="OrthoDB" id="6783154at2759"/>
<comment type="caution">
    <text evidence="2">The sequence shown here is derived from an EMBL/GenBank/DDBJ whole genome shotgun (WGS) entry which is preliminary data.</text>
</comment>
<dbReference type="AlphaFoldDB" id="A0A9P0JPR1"/>
<reference evidence="2" key="1">
    <citation type="submission" date="2022-03" db="EMBL/GenBank/DDBJ databases">
        <authorList>
            <person name="Sayadi A."/>
        </authorList>
    </citation>
    <scope>NUCLEOTIDE SEQUENCE</scope>
</reference>
<evidence type="ECO:0000256" key="1">
    <source>
        <dbReference type="SAM" id="MobiDB-lite"/>
    </source>
</evidence>
<dbReference type="EMBL" id="CAKOFQ010006655">
    <property type="protein sequence ID" value="CAH1954590.1"/>
    <property type="molecule type" value="Genomic_DNA"/>
</dbReference>
<evidence type="ECO:0000313" key="3">
    <source>
        <dbReference type="Proteomes" id="UP001152888"/>
    </source>
</evidence>
<feature type="region of interest" description="Disordered" evidence="1">
    <location>
        <begin position="1"/>
        <end position="23"/>
    </location>
</feature>
<evidence type="ECO:0000313" key="2">
    <source>
        <dbReference type="EMBL" id="CAH1954590.1"/>
    </source>
</evidence>
<name>A0A9P0JPR1_ACAOB</name>
<sequence>MKDKANSSDEDEPQILSESESDDATFEAYAKRLEEDEEALKQDELFLEGVENLKIGNWVMVSFKAKKSILFYAGQITTLDEESQPTIKFLKKSNRNANSSVFHWPEQEDHHLVAASDIERVLPESTLGRRGELTFPVFFAPYNVK</sequence>
<organism evidence="2 3">
    <name type="scientific">Acanthoscelides obtectus</name>
    <name type="common">Bean weevil</name>
    <name type="synonym">Bruchus obtectus</name>
    <dbReference type="NCBI Taxonomy" id="200917"/>
    <lineage>
        <taxon>Eukaryota</taxon>
        <taxon>Metazoa</taxon>
        <taxon>Ecdysozoa</taxon>
        <taxon>Arthropoda</taxon>
        <taxon>Hexapoda</taxon>
        <taxon>Insecta</taxon>
        <taxon>Pterygota</taxon>
        <taxon>Neoptera</taxon>
        <taxon>Endopterygota</taxon>
        <taxon>Coleoptera</taxon>
        <taxon>Polyphaga</taxon>
        <taxon>Cucujiformia</taxon>
        <taxon>Chrysomeloidea</taxon>
        <taxon>Chrysomelidae</taxon>
        <taxon>Bruchinae</taxon>
        <taxon>Bruchini</taxon>
        <taxon>Acanthoscelides</taxon>
    </lineage>
</organism>
<protein>
    <submittedName>
        <fullName evidence="2">Uncharacterized protein</fullName>
    </submittedName>
</protein>
<keyword evidence="3" id="KW-1185">Reference proteome</keyword>
<accession>A0A9P0JPR1</accession>
<gene>
    <name evidence="2" type="ORF">ACAOBT_LOCUS626</name>
</gene>
<proteinExistence type="predicted"/>
<feature type="compositionally biased region" description="Acidic residues" evidence="1">
    <location>
        <begin position="8"/>
        <end position="23"/>
    </location>
</feature>
<dbReference type="Proteomes" id="UP001152888">
    <property type="component" value="Unassembled WGS sequence"/>
</dbReference>